<feature type="domain" description="Reverse transcriptase/retrotransposon-derived protein RNase H-like" evidence="2">
    <location>
        <begin position="207"/>
        <end position="252"/>
    </location>
</feature>
<gene>
    <name evidence="3" type="ORF">Tci_011614</name>
</gene>
<dbReference type="Gene3D" id="3.10.10.10">
    <property type="entry name" value="HIV Type 1 Reverse Transcriptase, subunit A, domain 1"/>
    <property type="match status" value="1"/>
</dbReference>
<evidence type="ECO:0000259" key="2">
    <source>
        <dbReference type="Pfam" id="PF17919"/>
    </source>
</evidence>
<dbReference type="InterPro" id="IPR041577">
    <property type="entry name" value="RT_RNaseH_2"/>
</dbReference>
<dbReference type="AlphaFoldDB" id="A0A6L2JRJ0"/>
<sequence>MGRKMVQRGTRNTTIHWMQGKEASKGRQIKQAELASMVLCVYPVTLWQMKGNQVFDKEVDKVLVKFERVFELPNELPPQKAHDHQIPLMPNTPPINVRPYKHHPNKKDAIELMMKELLESRVIRTSQSPFSSPIVMVKKKDLKELFKPFFGKFVLVFFDDILIYSKSKEEHGVSMDLSKIKVMQKWPTSTTIKRLRGFLGLIGYEVELAYNELKKAVMEEPVLALPNFNQEFVVETDTSGTRIGAVLSVYCQTPPIHIPYVLGESKVEGVDKTLRTREEVVQMLKFYLKRPTSNEIIASAGREWYSSTQAYGHFGKRLGKLNMYVLTQWTNKPTEEATWEVYGDLIPRFPELDKLP</sequence>
<dbReference type="PANTHER" id="PTHR24559:SF450">
    <property type="entry name" value="RNA-DIRECTED DNA POLYMERASE HOMOLOG"/>
    <property type="match status" value="1"/>
</dbReference>
<organism evidence="3">
    <name type="scientific">Tanacetum cinerariifolium</name>
    <name type="common">Dalmatian daisy</name>
    <name type="synonym">Chrysanthemum cinerariifolium</name>
    <dbReference type="NCBI Taxonomy" id="118510"/>
    <lineage>
        <taxon>Eukaryota</taxon>
        <taxon>Viridiplantae</taxon>
        <taxon>Streptophyta</taxon>
        <taxon>Embryophyta</taxon>
        <taxon>Tracheophyta</taxon>
        <taxon>Spermatophyta</taxon>
        <taxon>Magnoliopsida</taxon>
        <taxon>eudicotyledons</taxon>
        <taxon>Gunneridae</taxon>
        <taxon>Pentapetalae</taxon>
        <taxon>asterids</taxon>
        <taxon>campanulids</taxon>
        <taxon>Asterales</taxon>
        <taxon>Asteraceae</taxon>
        <taxon>Asteroideae</taxon>
        <taxon>Anthemideae</taxon>
        <taxon>Anthemidinae</taxon>
        <taxon>Tanacetum</taxon>
    </lineage>
</organism>
<accession>A0A6L2JRJ0</accession>
<protein>
    <submittedName>
        <fullName evidence="3">Putative mitochondrial protein</fullName>
    </submittedName>
</protein>
<evidence type="ECO:0000313" key="3">
    <source>
        <dbReference type="EMBL" id="GEU39636.1"/>
    </source>
</evidence>
<reference evidence="3" key="1">
    <citation type="journal article" date="2019" name="Sci. Rep.">
        <title>Draft genome of Tanacetum cinerariifolium, the natural source of mosquito coil.</title>
        <authorList>
            <person name="Yamashiro T."/>
            <person name="Shiraishi A."/>
            <person name="Satake H."/>
            <person name="Nakayama K."/>
        </authorList>
    </citation>
    <scope>NUCLEOTIDE SEQUENCE</scope>
</reference>
<dbReference type="Pfam" id="PF17919">
    <property type="entry name" value="RT_RNaseH_2"/>
    <property type="match status" value="1"/>
</dbReference>
<comment type="caution">
    <text evidence="3">The sequence shown here is derived from an EMBL/GenBank/DDBJ whole genome shotgun (WGS) entry which is preliminary data.</text>
</comment>
<feature type="region of interest" description="Disordered" evidence="1">
    <location>
        <begin position="78"/>
        <end position="100"/>
    </location>
</feature>
<dbReference type="InterPro" id="IPR043502">
    <property type="entry name" value="DNA/RNA_pol_sf"/>
</dbReference>
<dbReference type="InterPro" id="IPR053134">
    <property type="entry name" value="RNA-dir_DNA_polymerase"/>
</dbReference>
<evidence type="ECO:0000256" key="1">
    <source>
        <dbReference type="SAM" id="MobiDB-lite"/>
    </source>
</evidence>
<proteinExistence type="predicted"/>
<dbReference type="EMBL" id="BKCJ010001200">
    <property type="protein sequence ID" value="GEU39636.1"/>
    <property type="molecule type" value="Genomic_DNA"/>
</dbReference>
<dbReference type="SUPFAM" id="SSF56672">
    <property type="entry name" value="DNA/RNA polymerases"/>
    <property type="match status" value="1"/>
</dbReference>
<name>A0A6L2JRJ0_TANCI</name>
<dbReference type="PANTHER" id="PTHR24559">
    <property type="entry name" value="TRANSPOSON TY3-I GAG-POL POLYPROTEIN"/>
    <property type="match status" value="1"/>
</dbReference>